<evidence type="ECO:0000313" key="3">
    <source>
        <dbReference type="EMBL" id="OQQ89785.1"/>
    </source>
</evidence>
<feature type="transmembrane region" description="Helical" evidence="1">
    <location>
        <begin position="42"/>
        <end position="69"/>
    </location>
</feature>
<accession>A0A1V9R9B9</accession>
<comment type="caution">
    <text evidence="3">The sequence shown here is derived from an EMBL/GenBank/DDBJ whole genome shotgun (WGS) entry which is preliminary data.</text>
</comment>
<evidence type="ECO:0000313" key="4">
    <source>
        <dbReference type="Proteomes" id="UP000192575"/>
    </source>
</evidence>
<feature type="transmembrane region" description="Helical" evidence="1">
    <location>
        <begin position="151"/>
        <end position="171"/>
    </location>
</feature>
<gene>
    <name evidence="3" type="ORF">B6U56_08050</name>
</gene>
<evidence type="ECO:0000259" key="2">
    <source>
        <dbReference type="Pfam" id="PF01757"/>
    </source>
</evidence>
<sequence>MEKRASNLELLRILSMFMIVVHHFAFHGTFNFKTITNTNQGALLATLILESFGKVGVAIFVLIGAYFLVEKNFSFKRIINLVILTSFYSITIYIVLKLLKYGIPSDYSWTKIIFPYPIPTNYWFVTSYIVMLLSMPMLNIVIRNINQRKHLYILLFLTVFIVAIPDLYSYFPGKMDIWIGQFGATDATYFIYLYFIASYFRLYSSKLTRKWEYWLILVVIGNILLFISYSLPLFISDATHNYLNYSQLMIGQNSTVITMVAVSIFMLFVNIDIGKIRYINYISASMFGVYLLHENAFLRPIIWNYINNNRFTTFTSMIINGLKYSFLIFIICILIDIVFRRILFEKKINNLSLKLGNYLDKKLLGK</sequence>
<feature type="domain" description="Acyltransferase 3" evidence="2">
    <location>
        <begin position="7"/>
        <end position="335"/>
    </location>
</feature>
<dbReference type="GO" id="GO:0016747">
    <property type="term" value="F:acyltransferase activity, transferring groups other than amino-acyl groups"/>
    <property type="evidence" value="ECO:0007669"/>
    <property type="project" value="InterPro"/>
</dbReference>
<feature type="transmembrane region" description="Helical" evidence="1">
    <location>
        <begin position="214"/>
        <end position="235"/>
    </location>
</feature>
<keyword evidence="1" id="KW-0812">Transmembrane</keyword>
<dbReference type="EMBL" id="NBEF01000025">
    <property type="protein sequence ID" value="OQQ89785.1"/>
    <property type="molecule type" value="Genomic_DNA"/>
</dbReference>
<feature type="transmembrane region" description="Helical" evidence="1">
    <location>
        <begin position="318"/>
        <end position="339"/>
    </location>
</feature>
<dbReference type="Proteomes" id="UP000192575">
    <property type="component" value="Unassembled WGS sequence"/>
</dbReference>
<dbReference type="GeneID" id="89466268"/>
<dbReference type="RefSeq" id="WP_081535082.1">
    <property type="nucleotide sequence ID" value="NZ_CP117983.1"/>
</dbReference>
<feature type="transmembrane region" description="Helical" evidence="1">
    <location>
        <begin position="12"/>
        <end position="30"/>
    </location>
</feature>
<proteinExistence type="predicted"/>
<feature type="transmembrane region" description="Helical" evidence="1">
    <location>
        <begin position="278"/>
        <end position="298"/>
    </location>
</feature>
<feature type="transmembrane region" description="Helical" evidence="1">
    <location>
        <begin position="81"/>
        <end position="102"/>
    </location>
</feature>
<keyword evidence="1" id="KW-0472">Membrane</keyword>
<name>A0A1V9R9B9_9LACO</name>
<dbReference type="AlphaFoldDB" id="A0A1V9R9B9"/>
<keyword evidence="1" id="KW-1133">Transmembrane helix</keyword>
<feature type="transmembrane region" description="Helical" evidence="1">
    <location>
        <begin position="177"/>
        <end position="202"/>
    </location>
</feature>
<evidence type="ECO:0000256" key="1">
    <source>
        <dbReference type="SAM" id="Phobius"/>
    </source>
</evidence>
<feature type="transmembrane region" description="Helical" evidence="1">
    <location>
        <begin position="122"/>
        <end position="142"/>
    </location>
</feature>
<feature type="transmembrane region" description="Helical" evidence="1">
    <location>
        <begin position="255"/>
        <end position="271"/>
    </location>
</feature>
<reference evidence="3 4" key="1">
    <citation type="submission" date="2017-03" db="EMBL/GenBank/DDBJ databases">
        <title>Phylogenomics and comparative genomics of Lactobacillus salivarius, a mammalian gut commensal.</title>
        <authorList>
            <person name="Harris H.M."/>
        </authorList>
    </citation>
    <scope>NUCLEOTIDE SEQUENCE [LARGE SCALE GENOMIC DNA]</scope>
    <source>
        <strain evidence="3 4">JCM 1047</strain>
    </source>
</reference>
<dbReference type="Pfam" id="PF01757">
    <property type="entry name" value="Acyl_transf_3"/>
    <property type="match status" value="1"/>
</dbReference>
<protein>
    <recommendedName>
        <fullName evidence="2">Acyltransferase 3 domain-containing protein</fullName>
    </recommendedName>
</protein>
<dbReference type="InterPro" id="IPR002656">
    <property type="entry name" value="Acyl_transf_3_dom"/>
</dbReference>
<organism evidence="3 4">
    <name type="scientific">Ligilactobacillus salivarius</name>
    <dbReference type="NCBI Taxonomy" id="1624"/>
    <lineage>
        <taxon>Bacteria</taxon>
        <taxon>Bacillati</taxon>
        <taxon>Bacillota</taxon>
        <taxon>Bacilli</taxon>
        <taxon>Lactobacillales</taxon>
        <taxon>Lactobacillaceae</taxon>
        <taxon>Ligilactobacillus</taxon>
    </lineage>
</organism>